<dbReference type="InterPro" id="IPR039448">
    <property type="entry name" value="Beta_helix"/>
</dbReference>
<dbReference type="Gene3D" id="2.160.20.10">
    <property type="entry name" value="Single-stranded right-handed beta-helix, Pectin lyase-like"/>
    <property type="match status" value="1"/>
</dbReference>
<dbReference type="InterPro" id="IPR011459">
    <property type="entry name" value="DUF1565"/>
</dbReference>
<protein>
    <submittedName>
        <fullName evidence="4">Right-handed parallel beta-helix repeat-containing protein</fullName>
    </submittedName>
</protein>
<evidence type="ECO:0000259" key="3">
    <source>
        <dbReference type="Pfam" id="PF13229"/>
    </source>
</evidence>
<name>A0ABU7J1P3_9GAMM</name>
<evidence type="ECO:0000313" key="5">
    <source>
        <dbReference type="Proteomes" id="UP001336314"/>
    </source>
</evidence>
<dbReference type="SUPFAM" id="SSF51126">
    <property type="entry name" value="Pectin lyase-like"/>
    <property type="match status" value="1"/>
</dbReference>
<comment type="caution">
    <text evidence="4">The sequence shown here is derived from an EMBL/GenBank/DDBJ whole genome shotgun (WGS) entry which is preliminary data.</text>
</comment>
<feature type="domain" description="DUF1565" evidence="2">
    <location>
        <begin position="54"/>
        <end position="91"/>
    </location>
</feature>
<dbReference type="Pfam" id="PF13229">
    <property type="entry name" value="Beta_helix"/>
    <property type="match status" value="1"/>
</dbReference>
<evidence type="ECO:0000259" key="2">
    <source>
        <dbReference type="Pfam" id="PF07602"/>
    </source>
</evidence>
<feature type="signal peptide" evidence="1">
    <location>
        <begin position="1"/>
        <end position="19"/>
    </location>
</feature>
<dbReference type="RefSeq" id="WP_330127572.1">
    <property type="nucleotide sequence ID" value="NZ_JAUHLI010000002.1"/>
</dbReference>
<evidence type="ECO:0000313" key="4">
    <source>
        <dbReference type="EMBL" id="MEE2000431.1"/>
    </source>
</evidence>
<dbReference type="InterPro" id="IPR012334">
    <property type="entry name" value="Pectin_lyas_fold"/>
</dbReference>
<keyword evidence="5" id="KW-1185">Reference proteome</keyword>
<evidence type="ECO:0000256" key="1">
    <source>
        <dbReference type="SAM" id="SignalP"/>
    </source>
</evidence>
<dbReference type="Proteomes" id="UP001336314">
    <property type="component" value="Unassembled WGS sequence"/>
</dbReference>
<accession>A0ABU7J1P3</accession>
<feature type="chain" id="PRO_5047377423" evidence="1">
    <location>
        <begin position="20"/>
        <end position="473"/>
    </location>
</feature>
<reference evidence="4 5" key="1">
    <citation type="submission" date="2023-07" db="EMBL/GenBank/DDBJ databases">
        <title>Alkalimonas sp., MEB108 novel, alkaliphilic bacterium isolated from Lonar Lake, India.</title>
        <authorList>
            <person name="Joshi A."/>
            <person name="Thite S."/>
        </authorList>
    </citation>
    <scope>NUCLEOTIDE SEQUENCE [LARGE SCALE GENOMIC DNA]</scope>
    <source>
        <strain evidence="4 5">MEB108</strain>
    </source>
</reference>
<organism evidence="4 5">
    <name type="scientific">Alkalimonas cellulosilytica</name>
    <dbReference type="NCBI Taxonomy" id="3058395"/>
    <lineage>
        <taxon>Bacteria</taxon>
        <taxon>Pseudomonadati</taxon>
        <taxon>Pseudomonadota</taxon>
        <taxon>Gammaproteobacteria</taxon>
        <taxon>Alkalimonas</taxon>
    </lineage>
</organism>
<sequence>MKQLLIAILLLLSVSPAMATWSSARSAGADLPAWVSFDYAEGRFLHVDAQVNADNADGSPERPFASINEALVVARPHDEIIIAPGDYYESLRIRRPHITLRAASLHQARVINPHDDRSTFFALRIDAGAHHTRVIGLDISGGYFYTVSLESAWSQGNPERQGVQHVLLSQNRLHGSGRDVVKLKPMVKQVVIERNEIFNSGQRDASNAEGIDNVNAHYMTVQDNYFHSIATTGVYAKGGARHSLIQRNLIKNVGFAGILVGFDTSPDFFDLDANPEMFEALHTLVQNNIVDGTGASGIGVYAAKDTTILHNTVLNAAQTYHAALFFGNVLHGRRSDGKRPPAEDVRIFGNVFHTKGHHPVLSIRHMHDAQVGALSALKGMPVMGENFYSTSMGAATFHDGRPDSRLFQSATLARWQLHSNSDHSSVSGPITLGSDYSILIGAEQPTVSRQLTEFDFMMRPRQERSAIGAMADD</sequence>
<dbReference type="Pfam" id="PF07602">
    <property type="entry name" value="DUF1565"/>
    <property type="match status" value="1"/>
</dbReference>
<dbReference type="InterPro" id="IPR006626">
    <property type="entry name" value="PbH1"/>
</dbReference>
<gene>
    <name evidence="4" type="ORF">QWY20_03110</name>
</gene>
<proteinExistence type="predicted"/>
<keyword evidence="1" id="KW-0732">Signal</keyword>
<dbReference type="EMBL" id="JAUHLI010000002">
    <property type="protein sequence ID" value="MEE2000431.1"/>
    <property type="molecule type" value="Genomic_DNA"/>
</dbReference>
<dbReference type="SMART" id="SM00710">
    <property type="entry name" value="PbH1"/>
    <property type="match status" value="6"/>
</dbReference>
<feature type="domain" description="Right handed beta helix" evidence="3">
    <location>
        <begin position="162"/>
        <end position="261"/>
    </location>
</feature>
<dbReference type="InterPro" id="IPR011050">
    <property type="entry name" value="Pectin_lyase_fold/virulence"/>
</dbReference>